<reference evidence="7 8" key="1">
    <citation type="submission" date="2024-01" db="EMBL/GenBank/DDBJ databases">
        <authorList>
            <person name="Allen C."/>
            <person name="Tagirdzhanova G."/>
        </authorList>
    </citation>
    <scope>NUCLEOTIDE SEQUENCE [LARGE SCALE GENOMIC DNA]</scope>
</reference>
<dbReference type="CDD" id="cd00086">
    <property type="entry name" value="homeodomain"/>
    <property type="match status" value="1"/>
</dbReference>
<dbReference type="EMBL" id="CAWUHC010000065">
    <property type="protein sequence ID" value="CAK7227409.1"/>
    <property type="molecule type" value="Genomic_DNA"/>
</dbReference>
<sequence>MSNTGYETPLSNATTEWSGQYSFLPSTEPIFAAQAFDHVNGGSGGGGGSSGGVDSTTNSTATTGNNGVSNSGQTQTRPSSGTNGDGSGNGSIKDDGSLNNGASPLGLHQRISIDPLGLRQHSGASQTAVTSHLGGKTPPTPTTATTEHHQLPHFVHLSESNHSGVHGSDVVSLTANPLSSVLQQHQPDILSAGSGTDDHSGLKDDDDDLIDDEEMGEAGNPPPAQTAAERTAQRRKMKRFRLTHQQTRFLMSEFAKQPHPDAAHRERLSREIPGLSPRQVQVWFQNRRAKIKRLAADDRERMIKMRAVPDDFDNVQALHSPYGAVHGLGTPMASPVDYSAAAAAAAAASSYSSHMMRPLMVDVQRADGANTSGGDDQSQQHSQHSQHQHLQHNHHSHHLSPTGLSPGFGNIGFGSAATGGMGSSDILSPLSPSSSTDHRYGSYGSTSTNSALMGSRSSNPYARQGSGSGSLDGSQGQRPQDTSAGQRHNIRPLQPLQLRETVTRSRSDNLQSPLRSSMSWKGDSLDYSNYHHSSTGAGGGSTSPGRSSLYPSDGLGNGSSSAGLSGYDSYSAYQGFQSSPALQAATNNSQNRSSRLRAASATLPLALDLRTSGVGAGSIGGGSPYRSVSSAAGTLSPTAGVGRQAQMGSINGLVSTSNYTTNYATSYASNNFPTSAPLTAPLDFSMSSSASRTGTGSGVGYRTGSTSSLSNGGIGVGGTDYSSMPQMSAPLAPPQDFSNAFMGASNTSGAGSSSISATSIAALSNNSNGGRSASFSTGMGHHASSSIGSSLDRSNTGGTTASTTTTATTVGTGTAATDYSTSPTDADNSGLNALKRKHSFTTGSNTSTSVYGSTS</sequence>
<evidence type="ECO:0000256" key="3">
    <source>
        <dbReference type="PROSITE-ProRule" id="PRU00108"/>
    </source>
</evidence>
<keyword evidence="8" id="KW-1185">Reference proteome</keyword>
<dbReference type="Gene3D" id="1.10.10.60">
    <property type="entry name" value="Homeodomain-like"/>
    <property type="match status" value="1"/>
</dbReference>
<evidence type="ECO:0000256" key="2">
    <source>
        <dbReference type="ARBA" id="ARBA00010341"/>
    </source>
</evidence>
<keyword evidence="3 4" id="KW-0371">Homeobox</keyword>
<proteinExistence type="inferred from homology"/>
<dbReference type="PROSITE" id="PS50071">
    <property type="entry name" value="HOMEOBOX_2"/>
    <property type="match status" value="1"/>
</dbReference>
<feature type="region of interest" description="Disordered" evidence="5">
    <location>
        <begin position="424"/>
        <end position="554"/>
    </location>
</feature>
<feature type="compositionally biased region" description="Polar residues" evidence="5">
    <location>
        <begin position="508"/>
        <end position="519"/>
    </location>
</feature>
<evidence type="ECO:0000313" key="8">
    <source>
        <dbReference type="Proteomes" id="UP001642406"/>
    </source>
</evidence>
<feature type="region of interest" description="Disordered" evidence="5">
    <location>
        <begin position="189"/>
        <end position="235"/>
    </location>
</feature>
<comment type="similarity">
    <text evidence="2">Belongs to the Caudal homeobox family.</text>
</comment>
<dbReference type="SMART" id="SM00389">
    <property type="entry name" value="HOX"/>
    <property type="match status" value="1"/>
</dbReference>
<feature type="compositionally biased region" description="Basic residues" evidence="5">
    <location>
        <begin position="384"/>
        <end position="398"/>
    </location>
</feature>
<dbReference type="PANTHER" id="PTHR24332">
    <property type="entry name" value="HOMEOBOX PROTEIN CDX"/>
    <property type="match status" value="1"/>
</dbReference>
<feature type="compositionally biased region" description="Low complexity" evidence="5">
    <location>
        <begin position="543"/>
        <end position="554"/>
    </location>
</feature>
<keyword evidence="3 4" id="KW-0539">Nucleus</keyword>
<accession>A0ABP0C5X7</accession>
<name>A0ABP0C5X7_9PEZI</name>
<dbReference type="Proteomes" id="UP001642406">
    <property type="component" value="Unassembled WGS sequence"/>
</dbReference>
<dbReference type="SUPFAM" id="SSF46689">
    <property type="entry name" value="Homeodomain-like"/>
    <property type="match status" value="1"/>
</dbReference>
<feature type="compositionally biased region" description="Polar residues" evidence="5">
    <location>
        <begin position="769"/>
        <end position="795"/>
    </location>
</feature>
<feature type="compositionally biased region" description="Gly residues" evidence="5">
    <location>
        <begin position="41"/>
        <end position="51"/>
    </location>
</feature>
<feature type="region of interest" description="Disordered" evidence="5">
    <location>
        <begin position="766"/>
        <end position="833"/>
    </location>
</feature>
<dbReference type="InterPro" id="IPR001356">
    <property type="entry name" value="HD"/>
</dbReference>
<feature type="region of interest" description="Disordered" evidence="5">
    <location>
        <begin position="366"/>
        <end position="411"/>
    </location>
</feature>
<feature type="compositionally biased region" description="Low complexity" evidence="5">
    <location>
        <begin position="52"/>
        <end position="82"/>
    </location>
</feature>
<protein>
    <recommendedName>
        <fullName evidence="6">Homeobox domain-containing protein</fullName>
    </recommendedName>
</protein>
<dbReference type="Pfam" id="PF00046">
    <property type="entry name" value="Homeodomain"/>
    <property type="match status" value="1"/>
</dbReference>
<dbReference type="InterPro" id="IPR047152">
    <property type="entry name" value="Caudal_homeobox"/>
</dbReference>
<feature type="region of interest" description="Disordered" evidence="5">
    <location>
        <begin position="119"/>
        <end position="146"/>
    </location>
</feature>
<dbReference type="PANTHER" id="PTHR24332:SF9">
    <property type="entry name" value="HOMEOTIC PROTEIN CAUDAL"/>
    <property type="match status" value="1"/>
</dbReference>
<evidence type="ECO:0000313" key="7">
    <source>
        <dbReference type="EMBL" id="CAK7227409.1"/>
    </source>
</evidence>
<organism evidence="7 8">
    <name type="scientific">Sporothrix bragantina</name>
    <dbReference type="NCBI Taxonomy" id="671064"/>
    <lineage>
        <taxon>Eukaryota</taxon>
        <taxon>Fungi</taxon>
        <taxon>Dikarya</taxon>
        <taxon>Ascomycota</taxon>
        <taxon>Pezizomycotina</taxon>
        <taxon>Sordariomycetes</taxon>
        <taxon>Sordariomycetidae</taxon>
        <taxon>Ophiostomatales</taxon>
        <taxon>Ophiostomataceae</taxon>
        <taxon>Sporothrix</taxon>
    </lineage>
</organism>
<evidence type="ECO:0000256" key="5">
    <source>
        <dbReference type="SAM" id="MobiDB-lite"/>
    </source>
</evidence>
<feature type="region of interest" description="Disordered" evidence="5">
    <location>
        <begin position="687"/>
        <end position="735"/>
    </location>
</feature>
<dbReference type="InterPro" id="IPR009057">
    <property type="entry name" value="Homeodomain-like_sf"/>
</dbReference>
<feature type="domain" description="Homeobox" evidence="6">
    <location>
        <begin position="233"/>
        <end position="294"/>
    </location>
</feature>
<feature type="DNA-binding region" description="Homeobox" evidence="3">
    <location>
        <begin position="235"/>
        <end position="295"/>
    </location>
</feature>
<feature type="compositionally biased region" description="Low complexity" evidence="5">
    <location>
        <begin position="796"/>
        <end position="817"/>
    </location>
</feature>
<keyword evidence="3 4" id="KW-0238">DNA-binding</keyword>
<evidence type="ECO:0000256" key="4">
    <source>
        <dbReference type="RuleBase" id="RU000682"/>
    </source>
</evidence>
<gene>
    <name evidence="7" type="ORF">SBRCBS47491_006559</name>
</gene>
<feature type="compositionally biased region" description="Low complexity" evidence="5">
    <location>
        <begin position="424"/>
        <end position="435"/>
    </location>
</feature>
<feature type="compositionally biased region" description="Polar residues" evidence="5">
    <location>
        <begin position="818"/>
        <end position="831"/>
    </location>
</feature>
<comment type="caution">
    <text evidence="7">The sequence shown here is derived from an EMBL/GenBank/DDBJ whole genome shotgun (WGS) entry which is preliminary data.</text>
</comment>
<comment type="subcellular location">
    <subcellularLocation>
        <location evidence="1 3 4">Nucleus</location>
    </subcellularLocation>
</comment>
<feature type="region of interest" description="Disordered" evidence="5">
    <location>
        <begin position="35"/>
        <end position="106"/>
    </location>
</feature>
<evidence type="ECO:0000259" key="6">
    <source>
        <dbReference type="PROSITE" id="PS50071"/>
    </source>
</evidence>
<evidence type="ECO:0000256" key="1">
    <source>
        <dbReference type="ARBA" id="ARBA00004123"/>
    </source>
</evidence>
<feature type="compositionally biased region" description="Acidic residues" evidence="5">
    <location>
        <begin position="204"/>
        <end position="216"/>
    </location>
</feature>
<feature type="compositionally biased region" description="Polar residues" evidence="5">
    <location>
        <begin position="443"/>
        <end position="461"/>
    </location>
</feature>